<name>A0A5C2S4E3_9APHY</name>
<sequence>MRLSQVRGHRDVGTLDVLSSESCSGVCQDSDTSDSYGGLTAFMANVEAIATRSNRAGRGYQTDRPQRSQPHWLATSQSS</sequence>
<evidence type="ECO:0000313" key="3">
    <source>
        <dbReference type="Proteomes" id="UP000313359"/>
    </source>
</evidence>
<evidence type="ECO:0000256" key="1">
    <source>
        <dbReference type="SAM" id="MobiDB-lite"/>
    </source>
</evidence>
<reference evidence="2" key="1">
    <citation type="journal article" date="2018" name="Genome Biol. Evol.">
        <title>Genomics and development of Lentinus tigrinus, a white-rot wood-decaying mushroom with dimorphic fruiting bodies.</title>
        <authorList>
            <person name="Wu B."/>
            <person name="Xu Z."/>
            <person name="Knudson A."/>
            <person name="Carlson A."/>
            <person name="Chen N."/>
            <person name="Kovaka S."/>
            <person name="LaButti K."/>
            <person name="Lipzen A."/>
            <person name="Pennachio C."/>
            <person name="Riley R."/>
            <person name="Schakwitz W."/>
            <person name="Umezawa K."/>
            <person name="Ohm R.A."/>
            <person name="Grigoriev I.V."/>
            <person name="Nagy L.G."/>
            <person name="Gibbons J."/>
            <person name="Hibbett D."/>
        </authorList>
    </citation>
    <scope>NUCLEOTIDE SEQUENCE [LARGE SCALE GENOMIC DNA]</scope>
    <source>
        <strain evidence="2">ALCF2SS1-6</strain>
    </source>
</reference>
<gene>
    <name evidence="2" type="ORF">L227DRAFT_179605</name>
</gene>
<accession>A0A5C2S4E3</accession>
<proteinExistence type="predicted"/>
<dbReference type="AlphaFoldDB" id="A0A5C2S4E3"/>
<dbReference type="Proteomes" id="UP000313359">
    <property type="component" value="Unassembled WGS sequence"/>
</dbReference>
<feature type="region of interest" description="Disordered" evidence="1">
    <location>
        <begin position="53"/>
        <end position="79"/>
    </location>
</feature>
<protein>
    <submittedName>
        <fullName evidence="2">Uncharacterized protein</fullName>
    </submittedName>
</protein>
<dbReference type="EMBL" id="ML122274">
    <property type="protein sequence ID" value="RPD58515.1"/>
    <property type="molecule type" value="Genomic_DNA"/>
</dbReference>
<evidence type="ECO:0000313" key="2">
    <source>
        <dbReference type="EMBL" id="RPD58515.1"/>
    </source>
</evidence>
<organism evidence="2 3">
    <name type="scientific">Lentinus tigrinus ALCF2SS1-6</name>
    <dbReference type="NCBI Taxonomy" id="1328759"/>
    <lineage>
        <taxon>Eukaryota</taxon>
        <taxon>Fungi</taxon>
        <taxon>Dikarya</taxon>
        <taxon>Basidiomycota</taxon>
        <taxon>Agaricomycotina</taxon>
        <taxon>Agaricomycetes</taxon>
        <taxon>Polyporales</taxon>
        <taxon>Polyporaceae</taxon>
        <taxon>Lentinus</taxon>
    </lineage>
</organism>
<keyword evidence="3" id="KW-1185">Reference proteome</keyword>